<evidence type="ECO:0000256" key="2">
    <source>
        <dbReference type="ARBA" id="ARBA00022475"/>
    </source>
</evidence>
<feature type="transmembrane region" description="Helical" evidence="7">
    <location>
        <begin position="278"/>
        <end position="305"/>
    </location>
</feature>
<dbReference type="GO" id="GO:0005886">
    <property type="term" value="C:plasma membrane"/>
    <property type="evidence" value="ECO:0007669"/>
    <property type="project" value="UniProtKB-SubCell"/>
</dbReference>
<feature type="transmembrane region" description="Helical" evidence="7">
    <location>
        <begin position="152"/>
        <end position="170"/>
    </location>
</feature>
<dbReference type="PANTHER" id="PTHR30482:SF10">
    <property type="entry name" value="HIGH-AFFINITY BRANCHED-CHAIN AMINO ACID TRANSPORT PROTEIN BRAE"/>
    <property type="match status" value="1"/>
</dbReference>
<feature type="transmembrane region" description="Helical" evidence="7">
    <location>
        <begin position="244"/>
        <end position="266"/>
    </location>
</feature>
<feature type="transmembrane region" description="Helical" evidence="7">
    <location>
        <begin position="122"/>
        <end position="140"/>
    </location>
</feature>
<dbReference type="CDD" id="cd06581">
    <property type="entry name" value="TM_PBP1_LivM_like"/>
    <property type="match status" value="1"/>
</dbReference>
<dbReference type="PANTHER" id="PTHR30482">
    <property type="entry name" value="HIGH-AFFINITY BRANCHED-CHAIN AMINO ACID TRANSPORT SYSTEM PERMEASE"/>
    <property type="match status" value="1"/>
</dbReference>
<dbReference type="InterPro" id="IPR001851">
    <property type="entry name" value="ABC_transp_permease"/>
</dbReference>
<proteinExistence type="predicted"/>
<keyword evidence="4 7" id="KW-1133">Transmembrane helix</keyword>
<sequence length="373" mass="38609">MKRNALALGNSRPASPTSSGPASGGERRPAGDRPARGGWRWLAVLVLLLALIGLPFLFDALFGDGAAFQLHRVTLILILAIAALAQNLLTGYAAQPSLGNAAFFGVSAYLLAWLSGDLQQPYWLAVLVALVACALLGLLVGGPALSVSGAHLAIATLGLVILTGSLLTLWDTSAGRQSYELTALPAVLSDDRSLYYVVLALTALIFVCAFHLLRSRVGRAWIALRDSEVAAAACGIALTRYKLLAFVVSAVLTGLAGVLYASWGTTATASMSSVDQTIAFLTMIVVGGPGSLLGSLLGALFVGLLPLLLGELPDPLTLGPLQLPIATLTTGIYGLLLLLALISFPGGLSAFLSGRSRWRSLASGLVREKGGEP</sequence>
<name>A0A455SXH2_9CHLR</name>
<comment type="subcellular location">
    <subcellularLocation>
        <location evidence="1">Cell membrane</location>
        <topology evidence="1">Multi-pass membrane protein</topology>
    </subcellularLocation>
</comment>
<accession>A0A455SXH2</accession>
<evidence type="ECO:0000256" key="1">
    <source>
        <dbReference type="ARBA" id="ARBA00004651"/>
    </source>
</evidence>
<evidence type="ECO:0000256" key="6">
    <source>
        <dbReference type="SAM" id="MobiDB-lite"/>
    </source>
</evidence>
<evidence type="ECO:0000313" key="8">
    <source>
        <dbReference type="EMBL" id="BBH93067.1"/>
    </source>
</evidence>
<dbReference type="InterPro" id="IPR043428">
    <property type="entry name" value="LivM-like"/>
</dbReference>
<evidence type="ECO:0000256" key="5">
    <source>
        <dbReference type="ARBA" id="ARBA00023136"/>
    </source>
</evidence>
<feature type="transmembrane region" description="Helical" evidence="7">
    <location>
        <begin position="97"/>
        <end position="116"/>
    </location>
</feature>
<feature type="transmembrane region" description="Helical" evidence="7">
    <location>
        <begin position="70"/>
        <end position="90"/>
    </location>
</feature>
<gene>
    <name evidence="8" type="ORF">KTA_12660</name>
</gene>
<feature type="compositionally biased region" description="Low complexity" evidence="6">
    <location>
        <begin position="11"/>
        <end position="21"/>
    </location>
</feature>
<evidence type="ECO:0008006" key="9">
    <source>
        <dbReference type="Google" id="ProtNLM"/>
    </source>
</evidence>
<evidence type="ECO:0000256" key="3">
    <source>
        <dbReference type="ARBA" id="ARBA00022692"/>
    </source>
</evidence>
<keyword evidence="2" id="KW-1003">Cell membrane</keyword>
<feature type="region of interest" description="Disordered" evidence="6">
    <location>
        <begin position="1"/>
        <end position="33"/>
    </location>
</feature>
<dbReference type="Pfam" id="PF02653">
    <property type="entry name" value="BPD_transp_2"/>
    <property type="match status" value="1"/>
</dbReference>
<dbReference type="EMBL" id="AP019377">
    <property type="protein sequence ID" value="BBH93067.1"/>
    <property type="molecule type" value="Genomic_DNA"/>
</dbReference>
<feature type="transmembrane region" description="Helical" evidence="7">
    <location>
        <begin position="194"/>
        <end position="213"/>
    </location>
</feature>
<organism evidence="8">
    <name type="scientific">Thermogemmatispora argillosa</name>
    <dbReference type="NCBI Taxonomy" id="2045280"/>
    <lineage>
        <taxon>Bacteria</taxon>
        <taxon>Bacillati</taxon>
        <taxon>Chloroflexota</taxon>
        <taxon>Ktedonobacteria</taxon>
        <taxon>Thermogemmatisporales</taxon>
        <taxon>Thermogemmatisporaceae</taxon>
        <taxon>Thermogemmatispora</taxon>
    </lineage>
</organism>
<keyword evidence="5 7" id="KW-0472">Membrane</keyword>
<evidence type="ECO:0000256" key="7">
    <source>
        <dbReference type="SAM" id="Phobius"/>
    </source>
</evidence>
<feature type="transmembrane region" description="Helical" evidence="7">
    <location>
        <begin position="38"/>
        <end position="58"/>
    </location>
</feature>
<protein>
    <recommendedName>
        <fullName evidence="9">Branched-chain amino acid ABC transporter permease</fullName>
    </recommendedName>
</protein>
<keyword evidence="3 7" id="KW-0812">Transmembrane</keyword>
<dbReference type="AlphaFoldDB" id="A0A455SXH2"/>
<reference evidence="8" key="1">
    <citation type="submission" date="2018-12" db="EMBL/GenBank/DDBJ databases">
        <title>Novel natural products biosynthetic potential of the class Ktedonobacteria.</title>
        <authorList>
            <person name="Zheng Y."/>
            <person name="Saitou A."/>
            <person name="Wang C.M."/>
            <person name="Toyoda A."/>
            <person name="Minakuchi Y."/>
            <person name="Sekiguchi Y."/>
            <person name="Ueda K."/>
            <person name="Takano H."/>
            <person name="Sakai Y."/>
            <person name="Yokota A."/>
            <person name="Yabe S."/>
        </authorList>
    </citation>
    <scope>NUCLEOTIDE SEQUENCE</scope>
    <source>
        <strain evidence="8">A3-2</strain>
    </source>
</reference>
<dbReference type="GO" id="GO:0015658">
    <property type="term" value="F:branched-chain amino acid transmembrane transporter activity"/>
    <property type="evidence" value="ECO:0007669"/>
    <property type="project" value="InterPro"/>
</dbReference>
<feature type="transmembrane region" description="Helical" evidence="7">
    <location>
        <begin position="325"/>
        <end position="352"/>
    </location>
</feature>
<evidence type="ECO:0000256" key="4">
    <source>
        <dbReference type="ARBA" id="ARBA00022989"/>
    </source>
</evidence>